<evidence type="ECO:0000313" key="1">
    <source>
        <dbReference type="EMBL" id="GAA0485284.1"/>
    </source>
</evidence>
<sequence length="84" mass="8929">MLGGPALRAGALGHAGQQAGLQRVAVIEEHLPESLFLLMGDPEALAQGERGSVDGIYGVGHLITLRFGRRAPHTPVRPFSRHGR</sequence>
<dbReference type="Proteomes" id="UP001499895">
    <property type="component" value="Unassembled WGS sequence"/>
</dbReference>
<accession>A0ABN1AWF2</accession>
<proteinExistence type="predicted"/>
<comment type="caution">
    <text evidence="1">The sequence shown here is derived from an EMBL/GenBank/DDBJ whole genome shotgun (WGS) entry which is preliminary data.</text>
</comment>
<gene>
    <name evidence="1" type="ORF">GCM10009544_53570</name>
</gene>
<keyword evidence="2" id="KW-1185">Reference proteome</keyword>
<protein>
    <submittedName>
        <fullName evidence="1">Uncharacterized protein</fullName>
    </submittedName>
</protein>
<dbReference type="EMBL" id="BAAAHB010000087">
    <property type="protein sequence ID" value="GAA0485284.1"/>
    <property type="molecule type" value="Genomic_DNA"/>
</dbReference>
<organism evidence="1 2">
    <name type="scientific">Streptomyces stramineus</name>
    <dbReference type="NCBI Taxonomy" id="173861"/>
    <lineage>
        <taxon>Bacteria</taxon>
        <taxon>Bacillati</taxon>
        <taxon>Actinomycetota</taxon>
        <taxon>Actinomycetes</taxon>
        <taxon>Kitasatosporales</taxon>
        <taxon>Streptomycetaceae</taxon>
        <taxon>Streptomyces</taxon>
    </lineage>
</organism>
<reference evidence="1 2" key="1">
    <citation type="journal article" date="2019" name="Int. J. Syst. Evol. Microbiol.">
        <title>The Global Catalogue of Microorganisms (GCM) 10K type strain sequencing project: providing services to taxonomists for standard genome sequencing and annotation.</title>
        <authorList>
            <consortium name="The Broad Institute Genomics Platform"/>
            <consortium name="The Broad Institute Genome Sequencing Center for Infectious Disease"/>
            <person name="Wu L."/>
            <person name="Ma J."/>
        </authorList>
    </citation>
    <scope>NUCLEOTIDE SEQUENCE [LARGE SCALE GENOMIC DNA]</scope>
    <source>
        <strain evidence="1 2">JCM 10649</strain>
    </source>
</reference>
<evidence type="ECO:0000313" key="2">
    <source>
        <dbReference type="Proteomes" id="UP001499895"/>
    </source>
</evidence>
<name>A0ABN1AWF2_9ACTN</name>